<evidence type="ECO:0000313" key="10">
    <source>
        <dbReference type="Proteomes" id="UP001601442"/>
    </source>
</evidence>
<gene>
    <name evidence="9" type="ORF">ACFYU5_18930</name>
</gene>
<dbReference type="PROSITE" id="PS51679">
    <property type="entry name" value="SAM_MT_C5"/>
    <property type="match status" value="1"/>
</dbReference>
<evidence type="ECO:0000256" key="4">
    <source>
        <dbReference type="ARBA" id="ARBA00022691"/>
    </source>
</evidence>
<feature type="region of interest" description="Disordered" evidence="8">
    <location>
        <begin position="190"/>
        <end position="219"/>
    </location>
</feature>
<dbReference type="SUPFAM" id="SSF53335">
    <property type="entry name" value="S-adenosyl-L-methionine-dependent methyltransferases"/>
    <property type="match status" value="1"/>
</dbReference>
<evidence type="ECO:0000256" key="5">
    <source>
        <dbReference type="ARBA" id="ARBA00022747"/>
    </source>
</evidence>
<dbReference type="Pfam" id="PF00145">
    <property type="entry name" value="DNA_methylase"/>
    <property type="match status" value="1"/>
</dbReference>
<keyword evidence="10" id="KW-1185">Reference proteome</keyword>
<keyword evidence="2 6" id="KW-0489">Methyltransferase</keyword>
<feature type="compositionally biased region" description="Gly residues" evidence="8">
    <location>
        <begin position="202"/>
        <end position="214"/>
    </location>
</feature>
<dbReference type="InterPro" id="IPR001525">
    <property type="entry name" value="C5_MeTfrase"/>
</dbReference>
<evidence type="ECO:0000256" key="6">
    <source>
        <dbReference type="PROSITE-ProRule" id="PRU01016"/>
    </source>
</evidence>
<evidence type="ECO:0000313" key="9">
    <source>
        <dbReference type="EMBL" id="MFF0498488.1"/>
    </source>
</evidence>
<feature type="active site" evidence="6">
    <location>
        <position position="73"/>
    </location>
</feature>
<evidence type="ECO:0000256" key="2">
    <source>
        <dbReference type="ARBA" id="ARBA00022603"/>
    </source>
</evidence>
<name>A0ABW6P5R2_9NOCA</name>
<dbReference type="InterPro" id="IPR050390">
    <property type="entry name" value="C5-Methyltransferase"/>
</dbReference>
<dbReference type="InterPro" id="IPR029063">
    <property type="entry name" value="SAM-dependent_MTases_sf"/>
</dbReference>
<dbReference type="PANTHER" id="PTHR10629:SF52">
    <property type="entry name" value="DNA (CYTOSINE-5)-METHYLTRANSFERASE 1"/>
    <property type="match status" value="1"/>
</dbReference>
<dbReference type="GO" id="GO:0032259">
    <property type="term" value="P:methylation"/>
    <property type="evidence" value="ECO:0007669"/>
    <property type="project" value="UniProtKB-KW"/>
</dbReference>
<evidence type="ECO:0000256" key="7">
    <source>
        <dbReference type="RuleBase" id="RU000416"/>
    </source>
</evidence>
<proteinExistence type="inferred from homology"/>
<keyword evidence="3 6" id="KW-0808">Transferase</keyword>
<evidence type="ECO:0000256" key="8">
    <source>
        <dbReference type="SAM" id="MobiDB-lite"/>
    </source>
</evidence>
<protein>
    <recommendedName>
        <fullName evidence="1">DNA (cytosine-5-)-methyltransferase</fullName>
        <ecNumber evidence="1">2.1.1.37</ecNumber>
    </recommendedName>
</protein>
<keyword evidence="4 6" id="KW-0949">S-adenosyl-L-methionine</keyword>
<dbReference type="EMBL" id="JBIAMT010000003">
    <property type="protein sequence ID" value="MFF0498488.1"/>
    <property type="molecule type" value="Genomic_DNA"/>
</dbReference>
<dbReference type="GO" id="GO:0003886">
    <property type="term" value="F:DNA (cytosine-5-)-methyltransferase activity"/>
    <property type="evidence" value="ECO:0007669"/>
    <property type="project" value="UniProtKB-EC"/>
</dbReference>
<dbReference type="PRINTS" id="PR00105">
    <property type="entry name" value="C5METTRFRASE"/>
</dbReference>
<organism evidence="9 10">
    <name type="scientific">Nocardia aobensis</name>
    <dbReference type="NCBI Taxonomy" id="257277"/>
    <lineage>
        <taxon>Bacteria</taxon>
        <taxon>Bacillati</taxon>
        <taxon>Actinomycetota</taxon>
        <taxon>Actinomycetes</taxon>
        <taxon>Mycobacteriales</taxon>
        <taxon>Nocardiaceae</taxon>
        <taxon>Nocardia</taxon>
    </lineage>
</organism>
<dbReference type="PANTHER" id="PTHR10629">
    <property type="entry name" value="CYTOSINE-SPECIFIC METHYLTRANSFERASE"/>
    <property type="match status" value="1"/>
</dbReference>
<dbReference type="Proteomes" id="UP001601442">
    <property type="component" value="Unassembled WGS sequence"/>
</dbReference>
<dbReference type="EC" id="2.1.1.37" evidence="1"/>
<dbReference type="RefSeq" id="WP_387395962.1">
    <property type="nucleotide sequence ID" value="NZ_JBIAMT010000003.1"/>
</dbReference>
<evidence type="ECO:0000256" key="3">
    <source>
        <dbReference type="ARBA" id="ARBA00022679"/>
    </source>
</evidence>
<reference evidence="9 10" key="1">
    <citation type="submission" date="2024-10" db="EMBL/GenBank/DDBJ databases">
        <title>The Natural Products Discovery Center: Release of the First 8490 Sequenced Strains for Exploring Actinobacteria Biosynthetic Diversity.</title>
        <authorList>
            <person name="Kalkreuter E."/>
            <person name="Kautsar S.A."/>
            <person name="Yang D."/>
            <person name="Bader C.D."/>
            <person name="Teijaro C.N."/>
            <person name="Fluegel L."/>
            <person name="Davis C.M."/>
            <person name="Simpson J.R."/>
            <person name="Lauterbach L."/>
            <person name="Steele A.D."/>
            <person name="Gui C."/>
            <person name="Meng S."/>
            <person name="Li G."/>
            <person name="Viehrig K."/>
            <person name="Ye F."/>
            <person name="Su P."/>
            <person name="Kiefer A.F."/>
            <person name="Nichols A."/>
            <person name="Cepeda A.J."/>
            <person name="Yan W."/>
            <person name="Fan B."/>
            <person name="Jiang Y."/>
            <person name="Adhikari A."/>
            <person name="Zheng C.-J."/>
            <person name="Schuster L."/>
            <person name="Cowan T.M."/>
            <person name="Smanski M.J."/>
            <person name="Chevrette M.G."/>
            <person name="De Carvalho L.P.S."/>
            <person name="Shen B."/>
        </authorList>
    </citation>
    <scope>NUCLEOTIDE SEQUENCE [LARGE SCALE GENOMIC DNA]</scope>
    <source>
        <strain evidence="9 10">NPDC004119</strain>
    </source>
</reference>
<evidence type="ECO:0000256" key="1">
    <source>
        <dbReference type="ARBA" id="ARBA00011975"/>
    </source>
</evidence>
<dbReference type="NCBIfam" id="TIGR00675">
    <property type="entry name" value="dcm"/>
    <property type="match status" value="1"/>
</dbReference>
<keyword evidence="5" id="KW-0680">Restriction system</keyword>
<comment type="caution">
    <text evidence="9">The sequence shown here is derived from an EMBL/GenBank/DDBJ whole genome shotgun (WGS) entry which is preliminary data.</text>
</comment>
<comment type="similarity">
    <text evidence="6 7">Belongs to the class I-like SAM-binding methyltransferase superfamily. C5-methyltransferase family.</text>
</comment>
<accession>A0ABW6P5R2</accession>
<feature type="region of interest" description="Disordered" evidence="8">
    <location>
        <begin position="253"/>
        <end position="281"/>
    </location>
</feature>
<dbReference type="Gene3D" id="3.40.50.150">
    <property type="entry name" value="Vaccinia Virus protein VP39"/>
    <property type="match status" value="1"/>
</dbReference>
<sequence>MKIGALFSGSGMLERAAEQLFQGSRIVWHSEVEPAACTVLERRFPGVPNLGDITQIDWDAVEPVDVLCGGFPCTDVSTAGRRAGLTSETRSGLWFHMAKAISALRPRIVLVENVKGLLSASATRNVELGSGDLGVDDDGYVLRAIGAVLGDLSTLGFDAEWTTLRASDVGAAHRRERVFLLAYPSSGRLEGVDDGTGSAPARGGGQRIAAGGSGSEPVELLPTPCVADGEGGRATRSGDRSNELLLNGIARAASTGTLLPTPRATDGDKGGPNQRGSSGDLMLPSAVQRFLPTPKTSDCKGTGEHGRGGLDLRTAAVDFKPQWGIYEPAIRRQEAVTGRPAPSPTEPNTKGNLRLSSKFSEWLMMWPEGWVTDPELALSRNAQLKLVGNGVVPRQCIAAFTHLLDVIYRETGFRP</sequence>